<evidence type="ECO:0000256" key="3">
    <source>
        <dbReference type="SAM" id="SignalP"/>
    </source>
</evidence>
<feature type="compositionally biased region" description="Low complexity" evidence="1">
    <location>
        <begin position="182"/>
        <end position="200"/>
    </location>
</feature>
<accession>A0A9X3MVQ2</accession>
<keyword evidence="2" id="KW-0472">Membrane</keyword>
<name>A0A9X3MVQ2_9ACTN</name>
<evidence type="ECO:0008006" key="6">
    <source>
        <dbReference type="Google" id="ProtNLM"/>
    </source>
</evidence>
<feature type="signal peptide" evidence="3">
    <location>
        <begin position="1"/>
        <end position="21"/>
    </location>
</feature>
<evidence type="ECO:0000313" key="4">
    <source>
        <dbReference type="EMBL" id="MDA0163524.1"/>
    </source>
</evidence>
<dbReference type="RefSeq" id="WP_270042769.1">
    <property type="nucleotide sequence ID" value="NZ_JAPDOD010000025.1"/>
</dbReference>
<gene>
    <name evidence="4" type="ORF">OM076_24840</name>
</gene>
<keyword evidence="3" id="KW-0732">Signal</keyword>
<keyword evidence="5" id="KW-1185">Reference proteome</keyword>
<feature type="region of interest" description="Disordered" evidence="1">
    <location>
        <begin position="177"/>
        <end position="212"/>
    </location>
</feature>
<evidence type="ECO:0000256" key="1">
    <source>
        <dbReference type="SAM" id="MobiDB-lite"/>
    </source>
</evidence>
<feature type="transmembrane region" description="Helical" evidence="2">
    <location>
        <begin position="215"/>
        <end position="234"/>
    </location>
</feature>
<keyword evidence="2" id="KW-0812">Transmembrane</keyword>
<evidence type="ECO:0000313" key="5">
    <source>
        <dbReference type="Proteomes" id="UP001149140"/>
    </source>
</evidence>
<dbReference type="Proteomes" id="UP001149140">
    <property type="component" value="Unassembled WGS sequence"/>
</dbReference>
<keyword evidence="2" id="KW-1133">Transmembrane helix</keyword>
<reference evidence="4" key="1">
    <citation type="submission" date="2022-10" db="EMBL/GenBank/DDBJ databases">
        <title>The WGS of Solirubrobacter ginsenosidimutans DSM 21036.</title>
        <authorList>
            <person name="Jiang Z."/>
        </authorList>
    </citation>
    <scope>NUCLEOTIDE SEQUENCE</scope>
    <source>
        <strain evidence="4">DSM 21036</strain>
    </source>
</reference>
<organism evidence="4 5">
    <name type="scientific">Solirubrobacter ginsenosidimutans</name>
    <dbReference type="NCBI Taxonomy" id="490573"/>
    <lineage>
        <taxon>Bacteria</taxon>
        <taxon>Bacillati</taxon>
        <taxon>Actinomycetota</taxon>
        <taxon>Thermoleophilia</taxon>
        <taxon>Solirubrobacterales</taxon>
        <taxon>Solirubrobacteraceae</taxon>
        <taxon>Solirubrobacter</taxon>
    </lineage>
</organism>
<feature type="compositionally biased region" description="Polar residues" evidence="1">
    <location>
        <begin position="108"/>
        <end position="117"/>
    </location>
</feature>
<feature type="chain" id="PRO_5040725824" description="Gram-positive cocci surface proteins LPxTG domain-containing protein" evidence="3">
    <location>
        <begin position="22"/>
        <end position="240"/>
    </location>
</feature>
<protein>
    <recommendedName>
        <fullName evidence="6">Gram-positive cocci surface proteins LPxTG domain-containing protein</fullName>
    </recommendedName>
</protein>
<feature type="region of interest" description="Disordered" evidence="1">
    <location>
        <begin position="100"/>
        <end position="120"/>
    </location>
</feature>
<comment type="caution">
    <text evidence="4">The sequence shown here is derived from an EMBL/GenBank/DDBJ whole genome shotgun (WGS) entry which is preliminary data.</text>
</comment>
<evidence type="ECO:0000256" key="2">
    <source>
        <dbReference type="SAM" id="Phobius"/>
    </source>
</evidence>
<dbReference type="EMBL" id="JAPDOD010000025">
    <property type="protein sequence ID" value="MDA0163524.1"/>
    <property type="molecule type" value="Genomic_DNA"/>
</dbReference>
<dbReference type="AlphaFoldDB" id="A0A9X3MVQ2"/>
<proteinExistence type="predicted"/>
<sequence>MRRLALAAVGLALAIAGPAQAQSTVGTPVVGGGSFNNAPILGPGTFRDTILPAEYLYYGFKLEAGQQLHIKAQTDIDHAAINAMGVLYVSLNIHTPTRVSDPNAHQPGDNTSVLQTGGDNGQLAISSEVVRPDQDNAARGTWPGAGVYYLAVHTTYTGDRFPPPRSEIPFTFTATIDGQAEPSTTDTPTPTATPSATATPVARESAADADGPPPSVAAVFGVGGILIGVVAGIARRRRRR</sequence>